<evidence type="ECO:0000256" key="6">
    <source>
        <dbReference type="ARBA" id="ARBA00022679"/>
    </source>
</evidence>
<name>A0AAJ1Q2V4_9LACT</name>
<evidence type="ECO:0000259" key="16">
    <source>
        <dbReference type="Pfam" id="PF00912"/>
    </source>
</evidence>
<dbReference type="GO" id="GO:0009002">
    <property type="term" value="F:serine-type D-Ala-D-Ala carboxypeptidase activity"/>
    <property type="evidence" value="ECO:0007669"/>
    <property type="project" value="UniProtKB-EC"/>
</dbReference>
<keyword evidence="10" id="KW-0511">Multifunctional enzyme</keyword>
<evidence type="ECO:0000256" key="11">
    <source>
        <dbReference type="ARBA" id="ARBA00023316"/>
    </source>
</evidence>
<keyword evidence="11" id="KW-0961">Cell wall biogenesis/degradation</keyword>
<proteinExistence type="inferred from homology"/>
<evidence type="ECO:0000256" key="5">
    <source>
        <dbReference type="ARBA" id="ARBA00022676"/>
    </source>
</evidence>
<dbReference type="InterPro" id="IPR036950">
    <property type="entry name" value="PBP_transglycosylase"/>
</dbReference>
<dbReference type="GO" id="GO:0071555">
    <property type="term" value="P:cell wall organization"/>
    <property type="evidence" value="ECO:0007669"/>
    <property type="project" value="UniProtKB-KW"/>
</dbReference>
<comment type="caution">
    <text evidence="17">The sequence shown here is derived from an EMBL/GenBank/DDBJ whole genome shotgun (WGS) entry which is preliminary data.</text>
</comment>
<keyword evidence="9" id="KW-0573">Peptidoglycan synthesis</keyword>
<dbReference type="Gene3D" id="1.10.3810.10">
    <property type="entry name" value="Biosynthetic peptidoglycan transglycosylase-like"/>
    <property type="match status" value="1"/>
</dbReference>
<accession>A0AAJ1Q2V4</accession>
<dbReference type="AlphaFoldDB" id="A0AAJ1Q2V4"/>
<dbReference type="InterPro" id="IPR050396">
    <property type="entry name" value="Glycosyltr_51/Transpeptidase"/>
</dbReference>
<feature type="region of interest" description="Disordered" evidence="14">
    <location>
        <begin position="783"/>
        <end position="821"/>
    </location>
</feature>
<dbReference type="InterPro" id="IPR012338">
    <property type="entry name" value="Beta-lactam/transpept-like"/>
</dbReference>
<keyword evidence="6" id="KW-0808">Transferase</keyword>
<keyword evidence="8" id="KW-0133">Cell shape</keyword>
<dbReference type="SUPFAM" id="SSF56601">
    <property type="entry name" value="beta-lactamase/transpeptidase-like"/>
    <property type="match status" value="1"/>
</dbReference>
<dbReference type="RefSeq" id="WP_285065144.1">
    <property type="nucleotide sequence ID" value="NZ_JASOOE010000001.1"/>
</dbReference>
<evidence type="ECO:0000256" key="1">
    <source>
        <dbReference type="ARBA" id="ARBA00007090"/>
    </source>
</evidence>
<evidence type="ECO:0000259" key="15">
    <source>
        <dbReference type="Pfam" id="PF00905"/>
    </source>
</evidence>
<dbReference type="InterPro" id="IPR001264">
    <property type="entry name" value="Glyco_trans_51"/>
</dbReference>
<dbReference type="Gene3D" id="3.40.710.10">
    <property type="entry name" value="DD-peptidase/beta-lactamase superfamily"/>
    <property type="match status" value="1"/>
</dbReference>
<gene>
    <name evidence="17" type="ORF">QP433_00515</name>
</gene>
<dbReference type="InterPro" id="IPR001460">
    <property type="entry name" value="PCN-bd_Tpept"/>
</dbReference>
<dbReference type="GO" id="GO:0008955">
    <property type="term" value="F:peptidoglycan glycosyltransferase activity"/>
    <property type="evidence" value="ECO:0007669"/>
    <property type="project" value="UniProtKB-EC"/>
</dbReference>
<evidence type="ECO:0000313" key="18">
    <source>
        <dbReference type="Proteomes" id="UP001229251"/>
    </source>
</evidence>
<dbReference type="GO" id="GO:0009252">
    <property type="term" value="P:peptidoglycan biosynthetic process"/>
    <property type="evidence" value="ECO:0007669"/>
    <property type="project" value="UniProtKB-KW"/>
</dbReference>
<comment type="catalytic activity">
    <reaction evidence="12">
        <text>Preferential cleavage: (Ac)2-L-Lys-D-Ala-|-D-Ala. Also transpeptidation of peptidyl-alanyl moieties that are N-acyl substituents of D-alanine.</text>
        <dbReference type="EC" id="3.4.16.4"/>
    </reaction>
</comment>
<dbReference type="GO" id="GO:0006508">
    <property type="term" value="P:proteolysis"/>
    <property type="evidence" value="ECO:0007669"/>
    <property type="project" value="UniProtKB-KW"/>
</dbReference>
<comment type="similarity">
    <text evidence="2">In the N-terminal section; belongs to the glycosyltransferase 51 family.</text>
</comment>
<feature type="domain" description="Penicillin-binding protein transpeptidase" evidence="15">
    <location>
        <begin position="350"/>
        <end position="636"/>
    </location>
</feature>
<dbReference type="Proteomes" id="UP001229251">
    <property type="component" value="Unassembled WGS sequence"/>
</dbReference>
<evidence type="ECO:0000313" key="17">
    <source>
        <dbReference type="EMBL" id="MDK7186460.1"/>
    </source>
</evidence>
<protein>
    <submittedName>
        <fullName evidence="17">PBP1A family penicillin-binding protein</fullName>
    </submittedName>
</protein>
<evidence type="ECO:0000256" key="3">
    <source>
        <dbReference type="ARBA" id="ARBA00022645"/>
    </source>
</evidence>
<evidence type="ECO:0000256" key="8">
    <source>
        <dbReference type="ARBA" id="ARBA00022960"/>
    </source>
</evidence>
<evidence type="ECO:0000256" key="14">
    <source>
        <dbReference type="SAM" id="MobiDB-lite"/>
    </source>
</evidence>
<keyword evidence="5" id="KW-0328">Glycosyltransferase</keyword>
<dbReference type="FunFam" id="1.10.3810.10:FF:000001">
    <property type="entry name" value="Penicillin-binding protein 1A"/>
    <property type="match status" value="1"/>
</dbReference>
<evidence type="ECO:0000256" key="12">
    <source>
        <dbReference type="ARBA" id="ARBA00034000"/>
    </source>
</evidence>
<dbReference type="GO" id="GO:0008360">
    <property type="term" value="P:regulation of cell shape"/>
    <property type="evidence" value="ECO:0007669"/>
    <property type="project" value="UniProtKB-KW"/>
</dbReference>
<dbReference type="GO" id="GO:0030288">
    <property type="term" value="C:outer membrane-bounded periplasmic space"/>
    <property type="evidence" value="ECO:0007669"/>
    <property type="project" value="TreeGrafter"/>
</dbReference>
<comment type="similarity">
    <text evidence="1">In the C-terminal section; belongs to the transpeptidase family.</text>
</comment>
<reference evidence="17" key="1">
    <citation type="submission" date="2023-05" db="EMBL/GenBank/DDBJ databases">
        <title>Cataloging the Phylogenetic Diversity of Human Bladder Bacteria.</title>
        <authorList>
            <person name="Du J."/>
        </authorList>
    </citation>
    <scope>NUCLEOTIDE SEQUENCE</scope>
    <source>
        <strain evidence="17">UMB1231</strain>
    </source>
</reference>
<evidence type="ECO:0000256" key="2">
    <source>
        <dbReference type="ARBA" id="ARBA00007739"/>
    </source>
</evidence>
<evidence type="ECO:0000256" key="4">
    <source>
        <dbReference type="ARBA" id="ARBA00022670"/>
    </source>
</evidence>
<dbReference type="GO" id="GO:0008658">
    <property type="term" value="F:penicillin binding"/>
    <property type="evidence" value="ECO:0007669"/>
    <property type="project" value="InterPro"/>
</dbReference>
<keyword evidence="4" id="KW-0645">Protease</keyword>
<evidence type="ECO:0000256" key="9">
    <source>
        <dbReference type="ARBA" id="ARBA00022984"/>
    </source>
</evidence>
<dbReference type="NCBIfam" id="TIGR02074">
    <property type="entry name" value="PBP_1a_fam"/>
    <property type="match status" value="1"/>
</dbReference>
<dbReference type="PANTHER" id="PTHR32282:SF29">
    <property type="entry name" value="PENICILLIN-BINDING PROTEIN 1A"/>
    <property type="match status" value="1"/>
</dbReference>
<dbReference type="SUPFAM" id="SSF53955">
    <property type="entry name" value="Lysozyme-like"/>
    <property type="match status" value="1"/>
</dbReference>
<keyword evidence="7" id="KW-0378">Hydrolase</keyword>
<dbReference type="Pfam" id="PF00905">
    <property type="entry name" value="Transpeptidase"/>
    <property type="match status" value="1"/>
</dbReference>
<dbReference type="EMBL" id="JASOOE010000001">
    <property type="protein sequence ID" value="MDK7186460.1"/>
    <property type="molecule type" value="Genomic_DNA"/>
</dbReference>
<keyword evidence="3" id="KW-0121">Carboxypeptidase</keyword>
<evidence type="ECO:0000256" key="10">
    <source>
        <dbReference type="ARBA" id="ARBA00023268"/>
    </source>
</evidence>
<feature type="domain" description="Glycosyl transferase family 51" evidence="16">
    <location>
        <begin position="76"/>
        <end position="253"/>
    </location>
</feature>
<evidence type="ECO:0000256" key="13">
    <source>
        <dbReference type="ARBA" id="ARBA00049902"/>
    </source>
</evidence>
<evidence type="ECO:0000256" key="7">
    <source>
        <dbReference type="ARBA" id="ARBA00022801"/>
    </source>
</evidence>
<organism evidence="17 18">
    <name type="scientific">Facklamia hominis</name>
    <dbReference type="NCBI Taxonomy" id="178214"/>
    <lineage>
        <taxon>Bacteria</taxon>
        <taxon>Bacillati</taxon>
        <taxon>Bacillota</taxon>
        <taxon>Bacilli</taxon>
        <taxon>Lactobacillales</taxon>
        <taxon>Aerococcaceae</taxon>
        <taxon>Facklamia</taxon>
    </lineage>
</organism>
<dbReference type="InterPro" id="IPR023346">
    <property type="entry name" value="Lysozyme-like_dom_sf"/>
</dbReference>
<dbReference type="Pfam" id="PF00912">
    <property type="entry name" value="Transgly"/>
    <property type="match status" value="1"/>
</dbReference>
<sequence>MATGSRIERKKYKQKRKKPHQGKTWFKRILISCLLLFFLLVLTGAGLFAHYISSAPELTMQDLQGQVSSELYDREGQLIRKLGGQNRELLNDSDIPANLKEAVLAIEDTRFYRHKGIDPIRILGAALANLRAGDIAQGGSTITQQLVKLSVFSTDFEDQTLKRKAQEAWLSIGLEQKLSKDEILSLYLNKLFYSNNVYGAKTAAKAFFGKDIDQISLSEAALLAGIPQAPSQYDPYKHPDQAKKRRDLVLRVMLDQKIIDQSQYNQAVDQSIESMLKPLSQAGLSQEDLMLDAYIDVVAQEVEDKLHLNIFTDGLKVYTNLDSQVQKHLYETVHNQHGELFPNQDMQTAVSIINVDNGQLYAILGGRNQKVAMGLNRAASLNRSVGSTIKPLSSYGPAIEYLNYSTGQLIVDEAYQYSSGDEIFNYDRAYKGNQTMREALVGSRNIPALKTLQAVGLDQAYSFLQKMDINITNNNQKELVESNAIGGEITPIQLSAAYATIANYGQYHTPYTVSKVITQAGNEHSFEAQGRQAMKDSTAYMLVDMLKGVPKSFAASAQIEQLYHAGKTGTTNYTADQRAQLGLSQDAYATPDAWYVGMSPQFAIASWVGYDNPMEAGHQLSYQDSEIPQKIYREMMTFLSQRVPNTDWQQPESVERSDIEKYSDPLMLPSAYTPPELIASELFIKGTTPKQVSEKYNRLNPPTGFDAEYNEETKQIEAKWDPLTIEGDFELTLNGQVVYTGKDTEFKVDAPAPGNYQLGLRIINGYMSSDTLTLHFELTISSEETSQTTDESPDHSQETSLTGPPNPNESEPNQSYDGQSY</sequence>
<comment type="catalytic activity">
    <reaction evidence="13">
        <text>[GlcNAc-(1-&gt;4)-Mur2Ac(oyl-L-Ala-gamma-D-Glu-L-Lys-D-Ala-D-Ala)](n)-di-trans,octa-cis-undecaprenyl diphosphate + beta-D-GlcNAc-(1-&gt;4)-Mur2Ac(oyl-L-Ala-gamma-D-Glu-L-Lys-D-Ala-D-Ala)-di-trans,octa-cis-undecaprenyl diphosphate = [GlcNAc-(1-&gt;4)-Mur2Ac(oyl-L-Ala-gamma-D-Glu-L-Lys-D-Ala-D-Ala)](n+1)-di-trans,octa-cis-undecaprenyl diphosphate + di-trans,octa-cis-undecaprenyl diphosphate + H(+)</text>
        <dbReference type="Rhea" id="RHEA:23708"/>
        <dbReference type="Rhea" id="RHEA-COMP:9602"/>
        <dbReference type="Rhea" id="RHEA-COMP:9603"/>
        <dbReference type="ChEBI" id="CHEBI:15378"/>
        <dbReference type="ChEBI" id="CHEBI:58405"/>
        <dbReference type="ChEBI" id="CHEBI:60033"/>
        <dbReference type="ChEBI" id="CHEBI:78435"/>
        <dbReference type="EC" id="2.4.99.28"/>
    </reaction>
</comment>
<dbReference type="PANTHER" id="PTHR32282">
    <property type="entry name" value="BINDING PROTEIN TRANSPEPTIDASE, PUTATIVE-RELATED"/>
    <property type="match status" value="1"/>
</dbReference>